<evidence type="ECO:0000259" key="1">
    <source>
        <dbReference type="Pfam" id="PF13360"/>
    </source>
</evidence>
<feature type="domain" description="Pyrrolo-quinoline quinone repeat" evidence="1">
    <location>
        <begin position="170"/>
        <end position="303"/>
    </location>
</feature>
<dbReference type="STRING" id="1230453.C453_14698"/>
<organism evidence="2 3">
    <name type="scientific">Haloferax elongans ATCC BAA-1513</name>
    <dbReference type="NCBI Taxonomy" id="1230453"/>
    <lineage>
        <taxon>Archaea</taxon>
        <taxon>Methanobacteriati</taxon>
        <taxon>Methanobacteriota</taxon>
        <taxon>Stenosarchaea group</taxon>
        <taxon>Halobacteria</taxon>
        <taxon>Halobacteriales</taxon>
        <taxon>Haloferacaceae</taxon>
        <taxon>Haloferax</taxon>
    </lineage>
</organism>
<protein>
    <submittedName>
        <fullName evidence="2">PQQ repeat-containing protein</fullName>
    </submittedName>
</protein>
<reference evidence="2 3" key="1">
    <citation type="journal article" date="2014" name="PLoS Genet.">
        <title>Phylogenetically driven sequencing of extremely halophilic archaea reveals strategies for static and dynamic osmo-response.</title>
        <authorList>
            <person name="Becker E.A."/>
            <person name="Seitzer P.M."/>
            <person name="Tritt A."/>
            <person name="Larsen D."/>
            <person name="Krusor M."/>
            <person name="Yao A.I."/>
            <person name="Wu D."/>
            <person name="Madern D."/>
            <person name="Eisen J.A."/>
            <person name="Darling A.E."/>
            <person name="Facciotti M.T."/>
        </authorList>
    </citation>
    <scope>NUCLEOTIDE SEQUENCE [LARGE SCALE GENOMIC DNA]</scope>
    <source>
        <strain evidence="2 3">ATCC BAA-1513</strain>
    </source>
</reference>
<evidence type="ECO:0000313" key="3">
    <source>
        <dbReference type="Proteomes" id="UP000011612"/>
    </source>
</evidence>
<evidence type="ECO:0000313" key="2">
    <source>
        <dbReference type="EMBL" id="ELZ82343.1"/>
    </source>
</evidence>
<dbReference type="Proteomes" id="UP000011612">
    <property type="component" value="Unassembled WGS sequence"/>
</dbReference>
<dbReference type="PANTHER" id="PTHR34512:SF30">
    <property type="entry name" value="OUTER MEMBRANE PROTEIN ASSEMBLY FACTOR BAMB"/>
    <property type="match status" value="1"/>
</dbReference>
<accession>M0HEW7</accession>
<dbReference type="InterPro" id="IPR002372">
    <property type="entry name" value="PQQ_rpt_dom"/>
</dbReference>
<keyword evidence="3" id="KW-1185">Reference proteome</keyword>
<dbReference type="AlphaFoldDB" id="M0HEW7"/>
<dbReference type="Pfam" id="PF13360">
    <property type="entry name" value="PQQ_2"/>
    <property type="match status" value="1"/>
</dbReference>
<dbReference type="InterPro" id="IPR015943">
    <property type="entry name" value="WD40/YVTN_repeat-like_dom_sf"/>
</dbReference>
<dbReference type="SUPFAM" id="SSF50998">
    <property type="entry name" value="Quinoprotein alcohol dehydrogenase-like"/>
    <property type="match status" value="1"/>
</dbReference>
<dbReference type="InterPro" id="IPR011047">
    <property type="entry name" value="Quinoprotein_ADH-like_sf"/>
</dbReference>
<proteinExistence type="predicted"/>
<name>M0HEW7_HALEO</name>
<dbReference type="InterPro" id="IPR018391">
    <property type="entry name" value="PQQ_b-propeller_rpt"/>
</dbReference>
<comment type="caution">
    <text evidence="2">The sequence shown here is derived from an EMBL/GenBank/DDBJ whole genome shotgun (WGS) entry which is preliminary data.</text>
</comment>
<dbReference type="PATRIC" id="fig|1230453.4.peg.2918"/>
<gene>
    <name evidence="2" type="ORF">C453_14698</name>
</gene>
<dbReference type="EMBL" id="AOLK01000022">
    <property type="protein sequence ID" value="ELZ82343.1"/>
    <property type="molecule type" value="Genomic_DNA"/>
</dbReference>
<dbReference type="PANTHER" id="PTHR34512">
    <property type="entry name" value="CELL SURFACE PROTEIN"/>
    <property type="match status" value="1"/>
</dbReference>
<dbReference type="Gene3D" id="2.130.10.10">
    <property type="entry name" value="YVTN repeat-like/Quinoprotein amine dehydrogenase"/>
    <property type="match status" value="2"/>
</dbReference>
<dbReference type="SMART" id="SM00564">
    <property type="entry name" value="PQQ"/>
    <property type="match status" value="5"/>
</dbReference>
<sequence>MAGTTLVSLSTVGTAGCLGDDSPADDDFPEGVQFDTDWPTYAHDDANSAYLREGGAVSDPIVEYEADFGMPLAEPAAIGALAYTANDPLQIVDVTGGEVISEGLGDSWTTPVVLDGALYTPTQTVQRSTELLVYDARSGREIRSIELPGSPTTAPAFSNQRRTMFVGLTDERICAVDLDSGEVRWTRDLFGAVRNPLAVNLGLVFVVTEGQRLYCLGTDGSGYWQVSLNTANPVAPVVGDERVYVAGWDRIAALEKRNGSVVWEDDRGVHKRLAFDGERLYCSKGDLRALDTATGDEQWSYSSADSAPTVAGDTVYVGTDEGNLVALKRGGTGPLDGRERWSILLGDYVGHSLAATDNRVFCPVTRADGLMSLTVVADDSIAGPNVSGTAAAAGGDDA</sequence>